<evidence type="ECO:0000256" key="3">
    <source>
        <dbReference type="ARBA" id="ARBA00022694"/>
    </source>
</evidence>
<dbReference type="GO" id="GO:0006412">
    <property type="term" value="P:translation"/>
    <property type="evidence" value="ECO:0007669"/>
    <property type="project" value="InterPro"/>
</dbReference>
<keyword evidence="6" id="KW-0378">Hydrolase</keyword>
<protein>
    <recommendedName>
        <fullName evidence="10">Large ribosomal subunit protein bL34m</fullName>
    </recommendedName>
    <alternativeName>
        <fullName evidence="11">39S ribosomal protein L34, mitochondrial</fullName>
    </alternativeName>
</protein>
<organism evidence="12">
    <name type="scientific">Cyprideis torosa</name>
    <dbReference type="NCBI Taxonomy" id="163714"/>
    <lineage>
        <taxon>Eukaryota</taxon>
        <taxon>Metazoa</taxon>
        <taxon>Ecdysozoa</taxon>
        <taxon>Arthropoda</taxon>
        <taxon>Crustacea</taxon>
        <taxon>Oligostraca</taxon>
        <taxon>Ostracoda</taxon>
        <taxon>Podocopa</taxon>
        <taxon>Podocopida</taxon>
        <taxon>Cytherocopina</taxon>
        <taxon>Cytheroidea</taxon>
        <taxon>Cytherideidae</taxon>
        <taxon>Cyprideis</taxon>
    </lineage>
</organism>
<gene>
    <name evidence="12" type="ORF">CTOB1V02_LOCUS16047</name>
</gene>
<dbReference type="InterPro" id="IPR020939">
    <property type="entry name" value="Ribosomal_bL34_CS"/>
</dbReference>
<evidence type="ECO:0000313" key="12">
    <source>
        <dbReference type="EMBL" id="CAD7238232.1"/>
    </source>
</evidence>
<dbReference type="GO" id="GO:0030677">
    <property type="term" value="C:ribonuclease P complex"/>
    <property type="evidence" value="ECO:0007669"/>
    <property type="project" value="TreeGrafter"/>
</dbReference>
<dbReference type="AlphaFoldDB" id="A0A7R8WVZ0"/>
<dbReference type="EMBL" id="OB698303">
    <property type="protein sequence ID" value="CAD7238232.1"/>
    <property type="molecule type" value="Genomic_DNA"/>
</dbReference>
<comment type="function">
    <text evidence="1">RNaseP catalyzes the removal of the 5'-leader sequence from pre-tRNA to produce the mature 5'-terminus. It can also cleave other RNA substrates such as 4.5S RNA. The protein component plays an auxiliary but essential role in vivo by binding to the 5'-leader sequence and broadening the substrate specificity of the ribozyme.</text>
</comment>
<keyword evidence="7" id="KW-0694">RNA-binding</keyword>
<keyword evidence="3" id="KW-0819">tRNA processing</keyword>
<dbReference type="NCBIfam" id="TIGR01030">
    <property type="entry name" value="rpmH_bact"/>
    <property type="match status" value="1"/>
</dbReference>
<dbReference type="HAMAP" id="MF_00391">
    <property type="entry name" value="Ribosomal_bL34"/>
    <property type="match status" value="1"/>
</dbReference>
<dbReference type="OrthoDB" id="6373569at2759"/>
<proteinExistence type="inferred from homology"/>
<dbReference type="Pfam" id="PF00468">
    <property type="entry name" value="Ribosomal_L34"/>
    <property type="match status" value="1"/>
</dbReference>
<evidence type="ECO:0000256" key="8">
    <source>
        <dbReference type="ARBA" id="ARBA00022980"/>
    </source>
</evidence>
<dbReference type="SUPFAM" id="SSF54211">
    <property type="entry name" value="Ribosomal protein S5 domain 2-like"/>
    <property type="match status" value="1"/>
</dbReference>
<evidence type="ECO:0000256" key="10">
    <source>
        <dbReference type="ARBA" id="ARBA00035274"/>
    </source>
</evidence>
<reference evidence="12" key="1">
    <citation type="submission" date="2020-11" db="EMBL/GenBank/DDBJ databases">
        <authorList>
            <person name="Tran Van P."/>
        </authorList>
    </citation>
    <scope>NUCLEOTIDE SEQUENCE</scope>
</reference>
<dbReference type="GO" id="GO:0003735">
    <property type="term" value="F:structural constituent of ribosome"/>
    <property type="evidence" value="ECO:0007669"/>
    <property type="project" value="InterPro"/>
</dbReference>
<dbReference type="PANTHER" id="PTHR33992:SF1">
    <property type="entry name" value="RIBONUCLEASE P PROTEIN COMPONENT"/>
    <property type="match status" value="1"/>
</dbReference>
<keyword evidence="5" id="KW-0255">Endonuclease</keyword>
<dbReference type="GO" id="GO:0042781">
    <property type="term" value="F:3'-tRNA processing endoribonuclease activity"/>
    <property type="evidence" value="ECO:0007669"/>
    <property type="project" value="TreeGrafter"/>
</dbReference>
<evidence type="ECO:0000256" key="9">
    <source>
        <dbReference type="ARBA" id="ARBA00023274"/>
    </source>
</evidence>
<dbReference type="InterPro" id="IPR000100">
    <property type="entry name" value="RNase_P"/>
</dbReference>
<evidence type="ECO:0000256" key="1">
    <source>
        <dbReference type="ARBA" id="ARBA00002663"/>
    </source>
</evidence>
<evidence type="ECO:0000256" key="7">
    <source>
        <dbReference type="ARBA" id="ARBA00022884"/>
    </source>
</evidence>
<comment type="similarity">
    <text evidence="2">Belongs to the bacterial ribosomal protein bL34 family.</text>
</comment>
<evidence type="ECO:0000256" key="2">
    <source>
        <dbReference type="ARBA" id="ARBA00010111"/>
    </source>
</evidence>
<evidence type="ECO:0000256" key="11">
    <source>
        <dbReference type="ARBA" id="ARBA00035434"/>
    </source>
</evidence>
<evidence type="ECO:0000256" key="6">
    <source>
        <dbReference type="ARBA" id="ARBA00022801"/>
    </source>
</evidence>
<evidence type="ECO:0000256" key="5">
    <source>
        <dbReference type="ARBA" id="ARBA00022759"/>
    </source>
</evidence>
<dbReference type="PROSITE" id="PS00648">
    <property type="entry name" value="RIBONUCLEASE_P"/>
    <property type="match status" value="1"/>
</dbReference>
<dbReference type="InterPro" id="IPR014721">
    <property type="entry name" value="Ribsml_uS5_D2-typ_fold_subgr"/>
</dbReference>
<sequence length="170" mass="19557">MKRTFQPSNLKRARTHGFRARTATVGGRRVINARRAKGRAREVSSTAFPREVRLINKREYQQVFSNAQSVRNQYFTVLVCPTEGTTARLGMVVAKKKAKRAVDRHRIKRLVRESFRRSRMTLPNVDIIVLSQASATRASSEQIFESLSHVWRKTRRLSHEKGNVRKPAVS</sequence>
<dbReference type="NCBIfam" id="TIGR00188">
    <property type="entry name" value="rnpA"/>
    <property type="match status" value="1"/>
</dbReference>
<dbReference type="PANTHER" id="PTHR33992">
    <property type="entry name" value="RIBONUCLEASE P PROTEIN COMPONENT"/>
    <property type="match status" value="1"/>
</dbReference>
<dbReference type="InterPro" id="IPR020539">
    <property type="entry name" value="RNase_P_CS"/>
</dbReference>
<keyword evidence="4" id="KW-0540">Nuclease</keyword>
<keyword evidence="9" id="KW-0687">Ribonucleoprotein</keyword>
<accession>A0A7R8WVZ0</accession>
<evidence type="ECO:0000256" key="4">
    <source>
        <dbReference type="ARBA" id="ARBA00022722"/>
    </source>
</evidence>
<dbReference type="FunFam" id="1.10.287.3980:FF:000001">
    <property type="entry name" value="Mitochondrial ribosomal protein L34"/>
    <property type="match status" value="1"/>
</dbReference>
<name>A0A7R8WVZ0_9CRUS</name>
<dbReference type="Gene3D" id="3.30.230.10">
    <property type="match status" value="1"/>
</dbReference>
<dbReference type="GO" id="GO:0004526">
    <property type="term" value="F:ribonuclease P activity"/>
    <property type="evidence" value="ECO:0007669"/>
    <property type="project" value="InterPro"/>
</dbReference>
<dbReference type="GO" id="GO:0000049">
    <property type="term" value="F:tRNA binding"/>
    <property type="evidence" value="ECO:0007669"/>
    <property type="project" value="InterPro"/>
</dbReference>
<dbReference type="Gene3D" id="1.10.287.3980">
    <property type="match status" value="1"/>
</dbReference>
<dbReference type="InterPro" id="IPR000271">
    <property type="entry name" value="Ribosomal_bL34"/>
</dbReference>
<dbReference type="InterPro" id="IPR020568">
    <property type="entry name" value="Ribosomal_Su5_D2-typ_SF"/>
</dbReference>
<dbReference type="HAMAP" id="MF_00227">
    <property type="entry name" value="RNase_P"/>
    <property type="match status" value="1"/>
</dbReference>
<dbReference type="GO" id="GO:0005840">
    <property type="term" value="C:ribosome"/>
    <property type="evidence" value="ECO:0007669"/>
    <property type="project" value="UniProtKB-KW"/>
</dbReference>
<dbReference type="PROSITE" id="PS00784">
    <property type="entry name" value="RIBOSOMAL_L34"/>
    <property type="match status" value="1"/>
</dbReference>
<dbReference type="Pfam" id="PF00825">
    <property type="entry name" value="Ribonuclease_P"/>
    <property type="match status" value="1"/>
</dbReference>
<keyword evidence="8" id="KW-0689">Ribosomal protein</keyword>